<dbReference type="Proteomes" id="UP001197114">
    <property type="component" value="Unassembled WGS sequence"/>
</dbReference>
<dbReference type="InterPro" id="IPR036736">
    <property type="entry name" value="ACP-like_sf"/>
</dbReference>
<proteinExistence type="predicted"/>
<evidence type="ECO:0000313" key="2">
    <source>
        <dbReference type="EMBL" id="MBW5425658.1"/>
    </source>
</evidence>
<evidence type="ECO:0000313" key="3">
    <source>
        <dbReference type="Proteomes" id="UP001197114"/>
    </source>
</evidence>
<gene>
    <name evidence="2" type="ORF">GKQ77_29550</name>
</gene>
<dbReference type="InterPro" id="IPR009081">
    <property type="entry name" value="PP-bd_ACP"/>
</dbReference>
<sequence length="100" mass="10935">MTHVPCPWDEQFARLVTAALPAAARHDAAPLTVDYDLSQAGLESMATVELLIRLETAYGVRFPEHLLTGGTFATPGDLWEALQSLREDAKDTEGPTDARR</sequence>
<feature type="domain" description="Carrier" evidence="1">
    <location>
        <begin position="19"/>
        <end position="78"/>
    </location>
</feature>
<dbReference type="EMBL" id="WMBF01000574">
    <property type="protein sequence ID" value="MBW5425658.1"/>
    <property type="molecule type" value="Genomic_DNA"/>
</dbReference>
<evidence type="ECO:0000259" key="1">
    <source>
        <dbReference type="Pfam" id="PF00550"/>
    </source>
</evidence>
<reference evidence="2 3" key="1">
    <citation type="submission" date="2019-11" db="EMBL/GenBank/DDBJ databases">
        <authorList>
            <person name="Ay H."/>
        </authorList>
    </citation>
    <scope>NUCLEOTIDE SEQUENCE [LARGE SCALE GENOMIC DNA]</scope>
    <source>
        <strain evidence="2 3">BG9H</strain>
    </source>
</reference>
<dbReference type="SUPFAM" id="SSF47336">
    <property type="entry name" value="ACP-like"/>
    <property type="match status" value="1"/>
</dbReference>
<protein>
    <recommendedName>
        <fullName evidence="1">Carrier domain-containing protein</fullName>
    </recommendedName>
</protein>
<comment type="caution">
    <text evidence="2">The sequence shown here is derived from an EMBL/GenBank/DDBJ whole genome shotgun (WGS) entry which is preliminary data.</text>
</comment>
<organism evidence="2 3">
    <name type="scientific">Streptomyces anatolicus</name>
    <dbReference type="NCBI Taxonomy" id="2675858"/>
    <lineage>
        <taxon>Bacteria</taxon>
        <taxon>Bacillati</taxon>
        <taxon>Actinomycetota</taxon>
        <taxon>Actinomycetes</taxon>
        <taxon>Kitasatosporales</taxon>
        <taxon>Streptomycetaceae</taxon>
        <taxon>Streptomyces</taxon>
    </lineage>
</organism>
<accession>A0ABS6YW35</accession>
<dbReference type="Gene3D" id="1.10.1200.10">
    <property type="entry name" value="ACP-like"/>
    <property type="match status" value="1"/>
</dbReference>
<dbReference type="Pfam" id="PF00550">
    <property type="entry name" value="PP-binding"/>
    <property type="match status" value="1"/>
</dbReference>
<keyword evidence="3" id="KW-1185">Reference proteome</keyword>
<name>A0ABS6YW35_9ACTN</name>